<evidence type="ECO:0000313" key="7">
    <source>
        <dbReference type="EMBL" id="CAA7602062.1"/>
    </source>
</evidence>
<reference evidence="8" key="1">
    <citation type="submission" date="2014-11" db="EMBL/GenBank/DDBJ databases">
        <authorList>
            <person name="Hornung B.V."/>
        </authorList>
    </citation>
    <scope>NUCLEOTIDE SEQUENCE</scope>
    <source>
        <strain evidence="8">INE</strain>
    </source>
</reference>
<proteinExistence type="inferred from homology"/>
<dbReference type="KEGG" id="aacx:DEACI_2734"/>
<dbReference type="PANTHER" id="PTHR34298:SF2">
    <property type="entry name" value="SEGREGATION AND CONDENSATION PROTEIN B"/>
    <property type="match status" value="1"/>
</dbReference>
<evidence type="ECO:0000256" key="4">
    <source>
        <dbReference type="ARBA" id="ARBA00023306"/>
    </source>
</evidence>
<dbReference type="InterPro" id="IPR036388">
    <property type="entry name" value="WH-like_DNA-bd_sf"/>
</dbReference>
<feature type="region of interest" description="Disordered" evidence="6">
    <location>
        <begin position="191"/>
        <end position="249"/>
    </location>
</feature>
<evidence type="ECO:0000256" key="1">
    <source>
        <dbReference type="ARBA" id="ARBA00022490"/>
    </source>
</evidence>
<dbReference type="HAMAP" id="MF_01804">
    <property type="entry name" value="ScpB"/>
    <property type="match status" value="1"/>
</dbReference>
<feature type="compositionally biased region" description="Gly residues" evidence="6">
    <location>
        <begin position="216"/>
        <end position="237"/>
    </location>
</feature>
<comment type="similarity">
    <text evidence="5">Belongs to the ScpB family.</text>
</comment>
<protein>
    <recommendedName>
        <fullName evidence="5">Segregation and condensation protein B</fullName>
    </recommendedName>
</protein>
<dbReference type="EMBL" id="CDGJ01000078">
    <property type="protein sequence ID" value="CEJ08095.1"/>
    <property type="molecule type" value="Genomic_DNA"/>
</dbReference>
<keyword evidence="1 5" id="KW-0963">Cytoplasm</keyword>
<gene>
    <name evidence="5" type="primary">scpB</name>
    <name evidence="8" type="ORF">DEACI_2570</name>
    <name evidence="7" type="ORF">DEACI_2734</name>
</gene>
<keyword evidence="4 5" id="KW-0131">Cell cycle</keyword>
<accession>A0A8S0WGP9</accession>
<dbReference type="EMBL" id="LR746496">
    <property type="protein sequence ID" value="CAA7602062.1"/>
    <property type="molecule type" value="Genomic_DNA"/>
</dbReference>
<evidence type="ECO:0000313" key="8">
    <source>
        <dbReference type="EMBL" id="CEJ08095.1"/>
    </source>
</evidence>
<comment type="subcellular location">
    <subcellularLocation>
        <location evidence="5">Cytoplasm</location>
    </subcellularLocation>
    <text evidence="5">Associated with two foci at the outer edges of the nucleoid region in young cells, and at four foci within both cell halves in older cells.</text>
</comment>
<dbReference type="InterPro" id="IPR005234">
    <property type="entry name" value="ScpB_csome_segregation"/>
</dbReference>
<name>A0A8S0WGP9_9FIRM</name>
<evidence type="ECO:0000256" key="3">
    <source>
        <dbReference type="ARBA" id="ARBA00022829"/>
    </source>
</evidence>
<dbReference type="GO" id="GO:0051301">
    <property type="term" value="P:cell division"/>
    <property type="evidence" value="ECO:0007669"/>
    <property type="project" value="UniProtKB-KW"/>
</dbReference>
<dbReference type="PANTHER" id="PTHR34298">
    <property type="entry name" value="SEGREGATION AND CONDENSATION PROTEIN B"/>
    <property type="match status" value="1"/>
</dbReference>
<dbReference type="SUPFAM" id="SSF46785">
    <property type="entry name" value="Winged helix' DNA-binding domain"/>
    <property type="match status" value="2"/>
</dbReference>
<keyword evidence="2 5" id="KW-0132">Cell division</keyword>
<dbReference type="GO" id="GO:0006260">
    <property type="term" value="P:DNA replication"/>
    <property type="evidence" value="ECO:0007669"/>
    <property type="project" value="UniProtKB-UniRule"/>
</dbReference>
<dbReference type="NCBIfam" id="TIGR00281">
    <property type="entry name" value="SMC-Scp complex subunit ScpB"/>
    <property type="match status" value="1"/>
</dbReference>
<dbReference type="GO" id="GO:0051304">
    <property type="term" value="P:chromosome separation"/>
    <property type="evidence" value="ECO:0007669"/>
    <property type="project" value="InterPro"/>
</dbReference>
<dbReference type="Proteomes" id="UP000836597">
    <property type="component" value="Chromosome"/>
</dbReference>
<keyword evidence="3 5" id="KW-0159">Chromosome partition</keyword>
<dbReference type="AlphaFoldDB" id="A0A8S0WGP9"/>
<keyword evidence="9" id="KW-1185">Reference proteome</keyword>
<dbReference type="GO" id="GO:0005737">
    <property type="term" value="C:cytoplasm"/>
    <property type="evidence" value="ECO:0007669"/>
    <property type="project" value="UniProtKB-SubCell"/>
</dbReference>
<dbReference type="InterPro" id="IPR036390">
    <property type="entry name" value="WH_DNA-bd_sf"/>
</dbReference>
<evidence type="ECO:0000256" key="2">
    <source>
        <dbReference type="ARBA" id="ARBA00022618"/>
    </source>
</evidence>
<comment type="subunit">
    <text evidence="5">Homodimer. Homodimerization may be required to stabilize the binding of ScpA to the Smc head domains. Component of a cohesin-like complex composed of ScpA, ScpB and the Smc homodimer, in which ScpA and ScpB bind to the head domain of Smc. The presence of the three proteins is required for the association of the complex with DNA.</text>
</comment>
<evidence type="ECO:0000256" key="6">
    <source>
        <dbReference type="SAM" id="MobiDB-lite"/>
    </source>
</evidence>
<dbReference type="Proteomes" id="UP001071230">
    <property type="component" value="Unassembled WGS sequence"/>
</dbReference>
<reference evidence="7" key="2">
    <citation type="submission" date="2020-01" db="EMBL/GenBank/DDBJ databases">
        <authorList>
            <person name="Hornung B."/>
        </authorList>
    </citation>
    <scope>NUCLEOTIDE SEQUENCE</scope>
    <source>
        <strain evidence="7">PacBioINE</strain>
    </source>
</reference>
<dbReference type="Pfam" id="PF04079">
    <property type="entry name" value="SMC_ScpB"/>
    <property type="match status" value="1"/>
</dbReference>
<comment type="function">
    <text evidence="5">Participates in chromosomal partition during cell division. May act via the formation of a condensin-like complex containing Smc and ScpA that pull DNA away from mid-cell into both cell halves.</text>
</comment>
<dbReference type="Gene3D" id="1.10.10.10">
    <property type="entry name" value="Winged helix-like DNA-binding domain superfamily/Winged helix DNA-binding domain"/>
    <property type="match status" value="2"/>
</dbReference>
<evidence type="ECO:0000313" key="9">
    <source>
        <dbReference type="Proteomes" id="UP001071230"/>
    </source>
</evidence>
<evidence type="ECO:0000256" key="5">
    <source>
        <dbReference type="HAMAP-Rule" id="MF_01804"/>
    </source>
</evidence>
<sequence length="249" mass="26037">MLFREAEMAALEALLFVAKEPLSRERLAEILAMNREDVTELIRDLQESYGRDSRGLTVAEVNGGFRLATKPEVAPYIELLYKQPVTGLSAAALEVLSIVAYRQPVTRGEIEFLRGIQSDTAVATLAEKGLIQEVGRKEGPGRPVLFGTTDRFLTHFGLLSLSELPALRFEPAEEAAEGPGGVFSKDAVGGIKAGEESAGEDTAREDTAGEQTIGEEGTGGDGAGVETTGVGGAGGGGVRKDTAGGDGGE</sequence>
<organism evidence="7">
    <name type="scientific">Acididesulfobacillus acetoxydans</name>
    <dbReference type="NCBI Taxonomy" id="1561005"/>
    <lineage>
        <taxon>Bacteria</taxon>
        <taxon>Bacillati</taxon>
        <taxon>Bacillota</taxon>
        <taxon>Clostridia</taxon>
        <taxon>Eubacteriales</taxon>
        <taxon>Peptococcaceae</taxon>
        <taxon>Acididesulfobacillus</taxon>
    </lineage>
</organism>